<dbReference type="AlphaFoldDB" id="A0A5C6NYG1"/>
<protein>
    <submittedName>
        <fullName evidence="2">Uncharacterized protein</fullName>
    </submittedName>
</protein>
<dbReference type="Proteomes" id="UP000324091">
    <property type="component" value="Chromosome 16"/>
</dbReference>
<keyword evidence="3" id="KW-1185">Reference proteome</keyword>
<accession>A0A5C6NYG1</accession>
<evidence type="ECO:0000313" key="3">
    <source>
        <dbReference type="Proteomes" id="UP000324091"/>
    </source>
</evidence>
<evidence type="ECO:0000313" key="2">
    <source>
        <dbReference type="EMBL" id="TWW72534.1"/>
    </source>
</evidence>
<organism evidence="2 3">
    <name type="scientific">Takifugu flavidus</name>
    <name type="common">sansaifugu</name>
    <dbReference type="NCBI Taxonomy" id="433684"/>
    <lineage>
        <taxon>Eukaryota</taxon>
        <taxon>Metazoa</taxon>
        <taxon>Chordata</taxon>
        <taxon>Craniata</taxon>
        <taxon>Vertebrata</taxon>
        <taxon>Euteleostomi</taxon>
        <taxon>Actinopterygii</taxon>
        <taxon>Neopterygii</taxon>
        <taxon>Teleostei</taxon>
        <taxon>Neoteleostei</taxon>
        <taxon>Acanthomorphata</taxon>
        <taxon>Eupercaria</taxon>
        <taxon>Tetraodontiformes</taxon>
        <taxon>Tetradontoidea</taxon>
        <taxon>Tetraodontidae</taxon>
        <taxon>Takifugu</taxon>
    </lineage>
</organism>
<gene>
    <name evidence="2" type="ORF">D4764_16G0010310</name>
</gene>
<dbReference type="EMBL" id="RHFK02000008">
    <property type="protein sequence ID" value="TWW72534.1"/>
    <property type="molecule type" value="Genomic_DNA"/>
</dbReference>
<reference evidence="2 3" key="1">
    <citation type="submission" date="2019-04" db="EMBL/GenBank/DDBJ databases">
        <title>Chromosome genome assembly for Takifugu flavidus.</title>
        <authorList>
            <person name="Xiao S."/>
        </authorList>
    </citation>
    <scope>NUCLEOTIDE SEQUENCE [LARGE SCALE GENOMIC DNA]</scope>
    <source>
        <strain evidence="2">HTHZ2018</strain>
        <tissue evidence="2">Muscle</tissue>
    </source>
</reference>
<comment type="caution">
    <text evidence="2">The sequence shown here is derived from an EMBL/GenBank/DDBJ whole genome shotgun (WGS) entry which is preliminary data.</text>
</comment>
<sequence length="143" mass="15752">MHLKKRARPVIREEDIVVLERDVCLRSGINRPSHSWRSLPAMQTQHSPTDLGNTPNDASVSSAPTLSLSQLEQHNHNNLNARQRVCHRGACQPPLAPGPDGFLIVWAWRRGPAGEPGSGCIAGTYGDIRRGSKGRLGRQKETH</sequence>
<evidence type="ECO:0000256" key="1">
    <source>
        <dbReference type="SAM" id="MobiDB-lite"/>
    </source>
</evidence>
<proteinExistence type="predicted"/>
<name>A0A5C6NYG1_9TELE</name>
<feature type="region of interest" description="Disordered" evidence="1">
    <location>
        <begin position="41"/>
        <end position="76"/>
    </location>
</feature>